<evidence type="ECO:0000313" key="3">
    <source>
        <dbReference type="Proteomes" id="UP000472264"/>
    </source>
</evidence>
<dbReference type="Proteomes" id="UP000472264">
    <property type="component" value="Chromosome 6"/>
</dbReference>
<dbReference type="InParanoid" id="A0A665TDR1"/>
<dbReference type="AlphaFoldDB" id="A0A665TDR1"/>
<sequence>ICVMSLTALFYKYASKDGDASTMTKKEVDEMLKCEFPAFYEDKDGKMSMAEFMILISALSCVCKQLIDTLSQSK</sequence>
<dbReference type="SUPFAM" id="SSF47473">
    <property type="entry name" value="EF-hand"/>
    <property type="match status" value="1"/>
</dbReference>
<dbReference type="InterPro" id="IPR011992">
    <property type="entry name" value="EF-hand-dom_pair"/>
</dbReference>
<keyword evidence="3" id="KW-1185">Reference proteome</keyword>
<evidence type="ECO:0000313" key="2">
    <source>
        <dbReference type="Ensembl" id="ENSENLP00000005083.1"/>
    </source>
</evidence>
<reference evidence="2" key="1">
    <citation type="submission" date="2021-04" db="EMBL/GenBank/DDBJ databases">
        <authorList>
            <consortium name="Wellcome Sanger Institute Data Sharing"/>
        </authorList>
    </citation>
    <scope>NUCLEOTIDE SEQUENCE [LARGE SCALE GENOMIC DNA]</scope>
</reference>
<protein>
    <recommendedName>
        <fullName evidence="1">S100/CaBP-9k-type calcium binding subdomain domain-containing protein</fullName>
    </recommendedName>
</protein>
<dbReference type="SMART" id="SM01394">
    <property type="entry name" value="S_100"/>
    <property type="match status" value="1"/>
</dbReference>
<dbReference type="Ensembl" id="ENSENLT00000005345.1">
    <property type="protein sequence ID" value="ENSENLP00000005083.1"/>
    <property type="gene ID" value="ENSENLG00000002513.1"/>
</dbReference>
<evidence type="ECO:0000259" key="1">
    <source>
        <dbReference type="SMART" id="SM01394"/>
    </source>
</evidence>
<proteinExistence type="predicted"/>
<reference evidence="2" key="3">
    <citation type="submission" date="2025-09" db="UniProtKB">
        <authorList>
            <consortium name="Ensembl"/>
        </authorList>
    </citation>
    <scope>IDENTIFICATION</scope>
</reference>
<organism evidence="2 3">
    <name type="scientific">Echeneis naucrates</name>
    <name type="common">Live sharksucker</name>
    <dbReference type="NCBI Taxonomy" id="173247"/>
    <lineage>
        <taxon>Eukaryota</taxon>
        <taxon>Metazoa</taxon>
        <taxon>Chordata</taxon>
        <taxon>Craniata</taxon>
        <taxon>Vertebrata</taxon>
        <taxon>Euteleostomi</taxon>
        <taxon>Actinopterygii</taxon>
        <taxon>Neopterygii</taxon>
        <taxon>Teleostei</taxon>
        <taxon>Neoteleostei</taxon>
        <taxon>Acanthomorphata</taxon>
        <taxon>Carangaria</taxon>
        <taxon>Carangiformes</taxon>
        <taxon>Echeneidae</taxon>
        <taxon>Echeneis</taxon>
    </lineage>
</organism>
<reference evidence="2" key="2">
    <citation type="submission" date="2025-08" db="UniProtKB">
        <authorList>
            <consortium name="Ensembl"/>
        </authorList>
    </citation>
    <scope>IDENTIFICATION</scope>
</reference>
<feature type="domain" description="S100/CaBP-9k-type calcium binding subdomain" evidence="1">
    <location>
        <begin position="2"/>
        <end position="41"/>
    </location>
</feature>
<dbReference type="InterPro" id="IPR013787">
    <property type="entry name" value="S100_Ca-bd_sub"/>
</dbReference>
<dbReference type="Gene3D" id="1.10.238.10">
    <property type="entry name" value="EF-hand"/>
    <property type="match status" value="1"/>
</dbReference>
<accession>A0A665TDR1</accession>
<name>A0A665TDR1_ECHNA</name>
<dbReference type="Pfam" id="PF01023">
    <property type="entry name" value="S_100"/>
    <property type="match status" value="1"/>
</dbReference>